<dbReference type="Proteomes" id="UP000198862">
    <property type="component" value="Unassembled WGS sequence"/>
</dbReference>
<dbReference type="InterPro" id="IPR007048">
    <property type="entry name" value="IraD/Gp25-like"/>
</dbReference>
<dbReference type="Pfam" id="PF04965">
    <property type="entry name" value="GPW_gp25"/>
    <property type="match status" value="1"/>
</dbReference>
<accession>A0A1I1GM05</accession>
<feature type="domain" description="IraD/Gp25-like" evidence="1">
    <location>
        <begin position="19"/>
        <end position="112"/>
    </location>
</feature>
<dbReference type="RefSeq" id="WP_091980713.1">
    <property type="nucleotide sequence ID" value="NZ_FOLO01000005.1"/>
</dbReference>
<gene>
    <name evidence="2" type="ORF">SAMN02745724_00949</name>
</gene>
<sequence>MVFIRSFLKTQHSSDESHLLTSVKYNLKQLLESEAPLIVLDADLTECKRSIFSYGVEDIQSLNYQLGKNIFTSRIKSLIDNFEYRIENVEINILTNDDKSNAISFIISGDLVDGQEFQLNSKLNISDFSLSMENEIV</sequence>
<reference evidence="2 3" key="1">
    <citation type="submission" date="2016-10" db="EMBL/GenBank/DDBJ databases">
        <authorList>
            <person name="de Groot N.N."/>
        </authorList>
    </citation>
    <scope>NUCLEOTIDE SEQUENCE [LARGE SCALE GENOMIC DNA]</scope>
    <source>
        <strain evidence="2 3">DSM 6059</strain>
    </source>
</reference>
<dbReference type="AlphaFoldDB" id="A0A1I1GM05"/>
<protein>
    <submittedName>
        <fullName evidence="2">Gene 25-like lysozyme</fullName>
    </submittedName>
</protein>
<organism evidence="2 3">
    <name type="scientific">Pseudoalteromonas denitrificans DSM 6059</name>
    <dbReference type="NCBI Taxonomy" id="1123010"/>
    <lineage>
        <taxon>Bacteria</taxon>
        <taxon>Pseudomonadati</taxon>
        <taxon>Pseudomonadota</taxon>
        <taxon>Gammaproteobacteria</taxon>
        <taxon>Alteromonadales</taxon>
        <taxon>Pseudoalteromonadaceae</taxon>
        <taxon>Pseudoalteromonas</taxon>
    </lineage>
</organism>
<dbReference type="EMBL" id="FOLO01000005">
    <property type="protein sequence ID" value="SFC12475.1"/>
    <property type="molecule type" value="Genomic_DNA"/>
</dbReference>
<name>A0A1I1GM05_9GAMM</name>
<proteinExistence type="predicted"/>
<dbReference type="OrthoDB" id="6290828at2"/>
<evidence type="ECO:0000259" key="1">
    <source>
        <dbReference type="Pfam" id="PF04965"/>
    </source>
</evidence>
<evidence type="ECO:0000313" key="3">
    <source>
        <dbReference type="Proteomes" id="UP000198862"/>
    </source>
</evidence>
<keyword evidence="3" id="KW-1185">Reference proteome</keyword>
<dbReference type="STRING" id="1123010.SAMN02745724_00949"/>
<evidence type="ECO:0000313" key="2">
    <source>
        <dbReference type="EMBL" id="SFC12475.1"/>
    </source>
</evidence>